<dbReference type="CDD" id="cd00293">
    <property type="entry name" value="USP-like"/>
    <property type="match status" value="1"/>
</dbReference>
<dbReference type="InterPro" id="IPR006016">
    <property type="entry name" value="UspA"/>
</dbReference>
<evidence type="ECO:0000256" key="2">
    <source>
        <dbReference type="PIRNR" id="PIRNR006276"/>
    </source>
</evidence>
<protein>
    <recommendedName>
        <fullName evidence="2">Universal stress protein</fullName>
    </recommendedName>
</protein>
<dbReference type="PANTHER" id="PTHR46268:SF15">
    <property type="entry name" value="UNIVERSAL STRESS PROTEIN HP_0031"/>
    <property type="match status" value="1"/>
</dbReference>
<evidence type="ECO:0000256" key="1">
    <source>
        <dbReference type="ARBA" id="ARBA00008791"/>
    </source>
</evidence>
<dbReference type="InterPro" id="IPR006015">
    <property type="entry name" value="Universal_stress_UspA"/>
</dbReference>
<dbReference type="PANTHER" id="PTHR46268">
    <property type="entry name" value="STRESS RESPONSE PROTEIN NHAX"/>
    <property type="match status" value="1"/>
</dbReference>
<comment type="similarity">
    <text evidence="1 2">Belongs to the universal stress protein A family.</text>
</comment>
<feature type="domain" description="UspA" evidence="3">
    <location>
        <begin position="1"/>
        <end position="143"/>
    </location>
</feature>
<keyword evidence="2" id="KW-0963">Cytoplasm</keyword>
<dbReference type="Gene3D" id="3.40.50.620">
    <property type="entry name" value="HUPs"/>
    <property type="match status" value="1"/>
</dbReference>
<dbReference type="GO" id="GO:0005737">
    <property type="term" value="C:cytoplasm"/>
    <property type="evidence" value="ECO:0007669"/>
    <property type="project" value="UniProtKB-SubCell"/>
</dbReference>
<evidence type="ECO:0000313" key="5">
    <source>
        <dbReference type="Proteomes" id="UP000584824"/>
    </source>
</evidence>
<dbReference type="InterPro" id="IPR014729">
    <property type="entry name" value="Rossmann-like_a/b/a_fold"/>
</dbReference>
<dbReference type="Proteomes" id="UP000584824">
    <property type="component" value="Unassembled WGS sequence"/>
</dbReference>
<dbReference type="EMBL" id="JACIDU010000001">
    <property type="protein sequence ID" value="MBB4101515.1"/>
    <property type="molecule type" value="Genomic_DNA"/>
</dbReference>
<name>A0A7W6JXS9_9HYPH</name>
<dbReference type="SUPFAM" id="SSF52402">
    <property type="entry name" value="Adenine nucleotide alpha hydrolases-like"/>
    <property type="match status" value="1"/>
</dbReference>
<dbReference type="PRINTS" id="PR01438">
    <property type="entry name" value="UNVRSLSTRESS"/>
</dbReference>
<evidence type="ECO:0000259" key="3">
    <source>
        <dbReference type="Pfam" id="PF00582"/>
    </source>
</evidence>
<dbReference type="Pfam" id="PF00582">
    <property type="entry name" value="Usp"/>
    <property type="match status" value="1"/>
</dbReference>
<proteinExistence type="inferred from homology"/>
<gene>
    <name evidence="4" type="ORF">GGQ66_000031</name>
</gene>
<comment type="subcellular location">
    <subcellularLocation>
        <location evidence="2">Cytoplasm</location>
    </subcellularLocation>
</comment>
<keyword evidence="5" id="KW-1185">Reference proteome</keyword>
<accession>A0A7W6JXS9</accession>
<comment type="caution">
    <text evidence="4">The sequence shown here is derived from an EMBL/GenBank/DDBJ whole genome shotgun (WGS) entry which is preliminary data.</text>
</comment>
<evidence type="ECO:0000313" key="4">
    <source>
        <dbReference type="EMBL" id="MBB4101515.1"/>
    </source>
</evidence>
<dbReference type="AlphaFoldDB" id="A0A7W6JXS9"/>
<dbReference type="RefSeq" id="WP_183788192.1">
    <property type="nucleotide sequence ID" value="NZ_JACIDU010000001.1"/>
</dbReference>
<dbReference type="PIRSF" id="PIRSF006276">
    <property type="entry name" value="UspA"/>
    <property type="match status" value="1"/>
</dbReference>
<sequence>MYKHILIPTDGSDRSSMAIEQGLQLAKVLGSKVTFLAVVEPQVIVPMDTVPLTTIDFLETAHAEAEKYLAEATARAGELGVTAGGVVVDSSEPAGAIALAAEEAGADLIAMGSHGRSGLKALVLGSVTTRVLNESKVPVIVYR</sequence>
<organism evidence="4 5">
    <name type="scientific">Allorhizobium borbori</name>
    <dbReference type="NCBI Taxonomy" id="485907"/>
    <lineage>
        <taxon>Bacteria</taxon>
        <taxon>Pseudomonadati</taxon>
        <taxon>Pseudomonadota</taxon>
        <taxon>Alphaproteobacteria</taxon>
        <taxon>Hyphomicrobiales</taxon>
        <taxon>Rhizobiaceae</taxon>
        <taxon>Rhizobium/Agrobacterium group</taxon>
        <taxon>Allorhizobium</taxon>
    </lineage>
</organism>
<reference evidence="4 5" key="1">
    <citation type="submission" date="2020-08" db="EMBL/GenBank/DDBJ databases">
        <title>Genomic Encyclopedia of Type Strains, Phase IV (KMG-IV): sequencing the most valuable type-strain genomes for metagenomic binning, comparative biology and taxonomic classification.</title>
        <authorList>
            <person name="Goeker M."/>
        </authorList>
    </citation>
    <scope>NUCLEOTIDE SEQUENCE [LARGE SCALE GENOMIC DNA]</scope>
    <source>
        <strain evidence="4 5">DSM 26385</strain>
    </source>
</reference>